<evidence type="ECO:0000259" key="12">
    <source>
        <dbReference type="Pfam" id="PF01170"/>
    </source>
</evidence>
<evidence type="ECO:0000313" key="14">
    <source>
        <dbReference type="EMBL" id="OCF31203.1"/>
    </source>
</evidence>
<protein>
    <recommendedName>
        <fullName evidence="9">tRNA (guanine(10)-N(2))-methyltransferase</fullName>
        <ecNumber evidence="9">2.1.1.214</ecNumber>
    </recommendedName>
</protein>
<dbReference type="InterPro" id="IPR016691">
    <property type="entry name" value="TRMT11"/>
</dbReference>
<dbReference type="EC" id="2.1.1.214" evidence="9"/>
<keyword evidence="7 10" id="KW-0819">tRNA processing</keyword>
<keyword evidence="6 10" id="KW-0949">S-adenosyl-L-methionine</keyword>
<dbReference type="InterPro" id="IPR002052">
    <property type="entry name" value="DNA_methylase_N6_adenine_CS"/>
</dbReference>
<evidence type="ECO:0000256" key="5">
    <source>
        <dbReference type="ARBA" id="ARBA00022679"/>
    </source>
</evidence>
<reference evidence="14 15" key="1">
    <citation type="submission" date="2013-07" db="EMBL/GenBank/DDBJ databases">
        <title>The Genome Sequence of Cryptococcus heveanensis BCC8398.</title>
        <authorList>
            <consortium name="The Broad Institute Genome Sequencing Platform"/>
            <person name="Cuomo C."/>
            <person name="Litvintseva A."/>
            <person name="Chen Y."/>
            <person name="Heitman J."/>
            <person name="Sun S."/>
            <person name="Springer D."/>
            <person name="Dromer F."/>
            <person name="Young S.K."/>
            <person name="Zeng Q."/>
            <person name="Gargeya S."/>
            <person name="Fitzgerald M."/>
            <person name="Abouelleil A."/>
            <person name="Alvarado L."/>
            <person name="Berlin A.M."/>
            <person name="Chapman S.B."/>
            <person name="Dewar J."/>
            <person name="Goldberg J."/>
            <person name="Griggs A."/>
            <person name="Gujja S."/>
            <person name="Hansen M."/>
            <person name="Howarth C."/>
            <person name="Imamovic A."/>
            <person name="Larimer J."/>
            <person name="McCowan C."/>
            <person name="Murphy C."/>
            <person name="Pearson M."/>
            <person name="Priest M."/>
            <person name="Roberts A."/>
            <person name="Saif S."/>
            <person name="Shea T."/>
            <person name="Sykes S."/>
            <person name="Wortman J."/>
            <person name="Nusbaum C."/>
            <person name="Birren B."/>
        </authorList>
    </citation>
    <scope>NUCLEOTIDE SEQUENCE [LARGE SCALE GENOMIC DNA]</scope>
    <source>
        <strain evidence="14 15">BCC8398</strain>
    </source>
</reference>
<reference evidence="15" key="2">
    <citation type="submission" date="2013-12" db="EMBL/GenBank/DDBJ databases">
        <title>Evolution of pathogenesis and genome organization in the Tremellales.</title>
        <authorList>
            <person name="Cuomo C."/>
            <person name="Litvintseva A."/>
            <person name="Heitman J."/>
            <person name="Chen Y."/>
            <person name="Sun S."/>
            <person name="Springer D."/>
            <person name="Dromer F."/>
            <person name="Young S."/>
            <person name="Zeng Q."/>
            <person name="Chapman S."/>
            <person name="Gujja S."/>
            <person name="Saif S."/>
            <person name="Birren B."/>
        </authorList>
    </citation>
    <scope>NUCLEOTIDE SEQUENCE [LARGE SCALE GENOMIC DNA]</scope>
    <source>
        <strain evidence="15">BCC8398</strain>
    </source>
</reference>
<dbReference type="InterPro" id="IPR029063">
    <property type="entry name" value="SAM-dependent_MTases_sf"/>
</dbReference>
<comment type="subcellular location">
    <subcellularLocation>
        <location evidence="1">Cytoplasm</location>
    </subcellularLocation>
</comment>
<dbReference type="GO" id="GO:0160102">
    <property type="term" value="F:tRNA (guanine(10)-N2)-methyltransferase activity"/>
    <property type="evidence" value="ECO:0007669"/>
    <property type="project" value="UniProtKB-EC"/>
</dbReference>
<keyword evidence="3 10" id="KW-0820">tRNA-binding</keyword>
<dbReference type="GO" id="GO:0000049">
    <property type="term" value="F:tRNA binding"/>
    <property type="evidence" value="ECO:0007669"/>
    <property type="project" value="UniProtKB-UniRule"/>
</dbReference>
<feature type="region of interest" description="Disordered" evidence="11">
    <location>
        <begin position="309"/>
        <end position="328"/>
    </location>
</feature>
<evidence type="ECO:0000256" key="8">
    <source>
        <dbReference type="ARBA" id="ARBA00022884"/>
    </source>
</evidence>
<evidence type="ECO:0000256" key="9">
    <source>
        <dbReference type="ARBA" id="ARBA00066937"/>
    </source>
</evidence>
<proteinExistence type="inferred from homology"/>
<dbReference type="PROSITE" id="PS00092">
    <property type="entry name" value="N6_MTASE"/>
    <property type="match status" value="1"/>
</dbReference>
<keyword evidence="2" id="KW-0963">Cytoplasm</keyword>
<feature type="region of interest" description="Disordered" evidence="11">
    <location>
        <begin position="453"/>
        <end position="488"/>
    </location>
</feature>
<evidence type="ECO:0000256" key="1">
    <source>
        <dbReference type="ARBA" id="ARBA00004496"/>
    </source>
</evidence>
<dbReference type="PRINTS" id="PR00507">
    <property type="entry name" value="N12N6MTFRASE"/>
</dbReference>
<evidence type="ECO:0000256" key="2">
    <source>
        <dbReference type="ARBA" id="ARBA00022490"/>
    </source>
</evidence>
<keyword evidence="4 10" id="KW-0489">Methyltransferase</keyword>
<dbReference type="GO" id="GO:0008033">
    <property type="term" value="P:tRNA processing"/>
    <property type="evidence" value="ECO:0007669"/>
    <property type="project" value="UniProtKB-UniRule"/>
</dbReference>
<dbReference type="STRING" id="1296120.A0A1B9GJQ0"/>
<dbReference type="PANTHER" id="PTHR13370">
    <property type="entry name" value="RNA METHYLASE-RELATED"/>
    <property type="match status" value="1"/>
</dbReference>
<dbReference type="Pfam" id="PF01170">
    <property type="entry name" value="UPF0020"/>
    <property type="match status" value="1"/>
</dbReference>
<dbReference type="GO" id="GO:0032259">
    <property type="term" value="P:methylation"/>
    <property type="evidence" value="ECO:0007669"/>
    <property type="project" value="UniProtKB-UniRule"/>
</dbReference>
<dbReference type="PANTHER" id="PTHR13370:SF3">
    <property type="entry name" value="TRNA (GUANINE(10)-N2)-METHYLTRANSFERASE HOMOLOG"/>
    <property type="match status" value="1"/>
</dbReference>
<sequence length="505" mass="56839">MPLYVLRLSLEHLSFRLPSLLSISQVFGFKIKFVSEDPYRGLLVVEVAKEEDINHILERDTLIQSATELYAQGTSYEELQTELRGKLDVLKPYENSTFKFTLESTNHRVPESRAVEVIETFEFTGLKGKIRLKDPEVEFVIFEDYDWEVASTVDARYERDGKFKYVFFGRRIGFGTARHLTLSHAVKDRAYYGNTAMDALMGFLMAGQALPAPGKLIYDPFVGTGSMLYAVAHWGAYVIGSDIDGRQMRGKMKGKNVRPGILRAAAQYGTEDKFLDCLTYDVTRSPIRRGGWIDAIITDPPYGVRAGAKRLGRKEGKKPQREEPYMFPDGTYSHKRPEYLPPSRPYELANLCLDLILLARYLLVPKGRLVFFLPTVNEDWQEIDIPKVEGMRELKVGEGSVQDFGKWGRRLITMEKTAVDDGLPPTFEDHDEFDLKSGPEYLPGHHGFNKRYASGFSSRHKSQTASPASDRDPSSSEHQAAPPAKNGLEATASLAAALEKTGLAE</sequence>
<dbReference type="EMBL" id="KV700137">
    <property type="protein sequence ID" value="OCF31203.1"/>
    <property type="molecule type" value="Genomic_DNA"/>
</dbReference>
<dbReference type="Proteomes" id="UP000092666">
    <property type="component" value="Unassembled WGS sequence"/>
</dbReference>
<feature type="compositionally biased region" description="Basic and acidic residues" evidence="11">
    <location>
        <begin position="313"/>
        <end position="324"/>
    </location>
</feature>
<feature type="domain" description="tRNA (guanine(10)-N(2))-methyltransferase TRMT11 N-terminal" evidence="13">
    <location>
        <begin position="4"/>
        <end position="173"/>
    </location>
</feature>
<dbReference type="InterPro" id="IPR059073">
    <property type="entry name" value="TRMT11_N"/>
</dbReference>
<evidence type="ECO:0000256" key="6">
    <source>
        <dbReference type="ARBA" id="ARBA00022691"/>
    </source>
</evidence>
<name>A0A1B9GJQ0_9TREE</name>
<dbReference type="PROSITE" id="PS51627">
    <property type="entry name" value="SAM_MT_TRM11"/>
    <property type="match status" value="1"/>
</dbReference>
<dbReference type="InterPro" id="IPR000241">
    <property type="entry name" value="RlmKL-like_Mtase"/>
</dbReference>
<evidence type="ECO:0000256" key="3">
    <source>
        <dbReference type="ARBA" id="ARBA00022555"/>
    </source>
</evidence>
<accession>A0A1B9GJQ0</accession>
<keyword evidence="8 10" id="KW-0694">RNA-binding</keyword>
<organism evidence="14 15">
    <name type="scientific">Kwoniella heveanensis BCC8398</name>
    <dbReference type="NCBI Taxonomy" id="1296120"/>
    <lineage>
        <taxon>Eukaryota</taxon>
        <taxon>Fungi</taxon>
        <taxon>Dikarya</taxon>
        <taxon>Basidiomycota</taxon>
        <taxon>Agaricomycotina</taxon>
        <taxon>Tremellomycetes</taxon>
        <taxon>Tremellales</taxon>
        <taxon>Cryptococcaceae</taxon>
        <taxon>Kwoniella</taxon>
    </lineage>
</organism>
<keyword evidence="5 10" id="KW-0808">Transferase</keyword>
<feature type="domain" description="Ribosomal RNA large subunit methyltransferase K/L-like methyltransferase" evidence="12">
    <location>
        <begin position="189"/>
        <end position="310"/>
    </location>
</feature>
<evidence type="ECO:0000256" key="4">
    <source>
        <dbReference type="ARBA" id="ARBA00022603"/>
    </source>
</evidence>
<dbReference type="Pfam" id="PF25904">
    <property type="entry name" value="Tmrp11_N"/>
    <property type="match status" value="1"/>
</dbReference>
<gene>
    <name evidence="14" type="ORF">I316_07171</name>
</gene>
<evidence type="ECO:0000256" key="7">
    <source>
        <dbReference type="ARBA" id="ARBA00022694"/>
    </source>
</evidence>
<dbReference type="AlphaFoldDB" id="A0A1B9GJQ0"/>
<evidence type="ECO:0000256" key="11">
    <source>
        <dbReference type="SAM" id="MobiDB-lite"/>
    </source>
</evidence>
<dbReference type="OrthoDB" id="296065at2759"/>
<evidence type="ECO:0000259" key="13">
    <source>
        <dbReference type="Pfam" id="PF25904"/>
    </source>
</evidence>
<dbReference type="SUPFAM" id="SSF53335">
    <property type="entry name" value="S-adenosyl-L-methionine-dependent methyltransferases"/>
    <property type="match status" value="1"/>
</dbReference>
<dbReference type="Gene3D" id="3.40.50.150">
    <property type="entry name" value="Vaccinia Virus protein VP39"/>
    <property type="match status" value="1"/>
</dbReference>
<evidence type="ECO:0000313" key="15">
    <source>
        <dbReference type="Proteomes" id="UP000092666"/>
    </source>
</evidence>
<dbReference type="GO" id="GO:0005737">
    <property type="term" value="C:cytoplasm"/>
    <property type="evidence" value="ECO:0007669"/>
    <property type="project" value="UniProtKB-SubCell"/>
</dbReference>
<dbReference type="GO" id="GO:0043527">
    <property type="term" value="C:tRNA methyltransferase complex"/>
    <property type="evidence" value="ECO:0007669"/>
    <property type="project" value="UniProtKB-ARBA"/>
</dbReference>
<evidence type="ECO:0000256" key="10">
    <source>
        <dbReference type="PROSITE-ProRule" id="PRU00959"/>
    </source>
</evidence>
<dbReference type="PIRSF" id="PIRSF017259">
    <property type="entry name" value="tRNA_mtfrase_TRM11"/>
    <property type="match status" value="1"/>
</dbReference>
<keyword evidence="15" id="KW-1185">Reference proteome</keyword>
<comment type="similarity">
    <text evidence="10">Belongs to the class I-like SAM-binding methyltransferase superfamily. TRM11 methyltransferase family.</text>
</comment>